<proteinExistence type="predicted"/>
<dbReference type="PANTHER" id="PTHR34322:SF2">
    <property type="entry name" value="TRANSPOSASE IS200-LIKE DOMAIN-CONTAINING PROTEIN"/>
    <property type="match status" value="1"/>
</dbReference>
<feature type="non-terminal residue" evidence="1">
    <location>
        <position position="79"/>
    </location>
</feature>
<evidence type="ECO:0000313" key="1">
    <source>
        <dbReference type="EMBL" id="MEW4368087.1"/>
    </source>
</evidence>
<comment type="caution">
    <text evidence="1">The sequence shown here is derived from an EMBL/GenBank/DDBJ whole genome shotgun (WGS) entry which is preliminary data.</text>
</comment>
<name>A0ABV3MV67_9GAMM</name>
<dbReference type="Proteomes" id="UP001554427">
    <property type="component" value="Unassembled WGS sequence"/>
</dbReference>
<dbReference type="SUPFAM" id="SSF143422">
    <property type="entry name" value="Transposase IS200-like"/>
    <property type="match status" value="1"/>
</dbReference>
<gene>
    <name evidence="1" type="ORF">ABVT42_21685</name>
</gene>
<dbReference type="Gene3D" id="3.30.70.1290">
    <property type="entry name" value="Transposase IS200-like"/>
    <property type="match status" value="1"/>
</dbReference>
<sequence length="79" mass="9354">MTRSRKTIIDLETTPYYHCISRCVRRAFLCGEDHFSGQSYEHRREWIVGRLAYLANTFAIEIASYAIMSNHYHLVLRVD</sequence>
<dbReference type="InterPro" id="IPR036515">
    <property type="entry name" value="Transposase_17_sf"/>
</dbReference>
<reference evidence="1 2" key="1">
    <citation type="submission" date="2024-06" db="EMBL/GenBank/DDBJ databases">
        <title>Aliikangiella maris sp. nov., sp. nov., a phycosphere bacterium isolated from seawater and ecosystem role in Phaeocystis globosa blooms.</title>
        <authorList>
            <person name="Li F."/>
        </authorList>
    </citation>
    <scope>NUCLEOTIDE SEQUENCE [LARGE SCALE GENOMIC DNA]</scope>
    <source>
        <strain evidence="1 2">GXAS 306</strain>
    </source>
</reference>
<accession>A0ABV3MV67</accession>
<organism evidence="1 2">
    <name type="scientific">Aliikangiella maris</name>
    <dbReference type="NCBI Taxonomy" id="3162458"/>
    <lineage>
        <taxon>Bacteria</taxon>
        <taxon>Pseudomonadati</taxon>
        <taxon>Pseudomonadota</taxon>
        <taxon>Gammaproteobacteria</taxon>
        <taxon>Oceanospirillales</taxon>
        <taxon>Pleioneaceae</taxon>
        <taxon>Aliikangiella</taxon>
    </lineage>
</organism>
<keyword evidence="2" id="KW-1185">Reference proteome</keyword>
<dbReference type="PANTHER" id="PTHR34322">
    <property type="entry name" value="TRANSPOSASE, Y1_TNP DOMAIN-CONTAINING"/>
    <property type="match status" value="1"/>
</dbReference>
<protein>
    <submittedName>
        <fullName evidence="1">Transposase</fullName>
    </submittedName>
</protein>
<dbReference type="EMBL" id="JBFDAH010000063">
    <property type="protein sequence ID" value="MEW4368087.1"/>
    <property type="molecule type" value="Genomic_DNA"/>
</dbReference>
<evidence type="ECO:0000313" key="2">
    <source>
        <dbReference type="Proteomes" id="UP001554427"/>
    </source>
</evidence>